<dbReference type="InterPro" id="IPR032183">
    <property type="entry name" value="PKD-like"/>
</dbReference>
<dbReference type="AlphaFoldDB" id="A0A4R6WIN0"/>
<evidence type="ECO:0000313" key="2">
    <source>
        <dbReference type="Proteomes" id="UP000295292"/>
    </source>
</evidence>
<dbReference type="Pfam" id="PF16407">
    <property type="entry name" value="PKD_2"/>
    <property type="match status" value="1"/>
</dbReference>
<dbReference type="SUPFAM" id="SSF63825">
    <property type="entry name" value="YWTD domain"/>
    <property type="match status" value="1"/>
</dbReference>
<name>A0A4R6WIN0_9SPHI</name>
<accession>A0A4R6WIN0</accession>
<proteinExistence type="predicted"/>
<dbReference type="Proteomes" id="UP000295292">
    <property type="component" value="Unassembled WGS sequence"/>
</dbReference>
<gene>
    <name evidence="1" type="ORF">CLV99_3928</name>
</gene>
<evidence type="ECO:0000313" key="1">
    <source>
        <dbReference type="EMBL" id="TDQ75328.1"/>
    </source>
</evidence>
<reference evidence="1 2" key="1">
    <citation type="submission" date="2019-03" db="EMBL/GenBank/DDBJ databases">
        <title>Genomic Encyclopedia of Archaeal and Bacterial Type Strains, Phase II (KMG-II): from individual species to whole genera.</title>
        <authorList>
            <person name="Goeker M."/>
        </authorList>
    </citation>
    <scope>NUCLEOTIDE SEQUENCE [LARGE SCALE GENOMIC DNA]</scope>
    <source>
        <strain evidence="1 2">DSM 28353</strain>
    </source>
</reference>
<protein>
    <submittedName>
        <fullName evidence="1">PKD family protein</fullName>
    </submittedName>
</protein>
<dbReference type="OrthoDB" id="1095195at2"/>
<keyword evidence="2" id="KW-1185">Reference proteome</keyword>
<comment type="caution">
    <text evidence="1">The sequence shown here is derived from an EMBL/GenBank/DDBJ whole genome shotgun (WGS) entry which is preliminary data.</text>
</comment>
<organism evidence="1 2">
    <name type="scientific">Sphingobacterium yanglingense</name>
    <dbReference type="NCBI Taxonomy" id="1437280"/>
    <lineage>
        <taxon>Bacteria</taxon>
        <taxon>Pseudomonadati</taxon>
        <taxon>Bacteroidota</taxon>
        <taxon>Sphingobacteriia</taxon>
        <taxon>Sphingobacteriales</taxon>
        <taxon>Sphingobacteriaceae</taxon>
        <taxon>Sphingobacterium</taxon>
    </lineage>
</organism>
<dbReference type="RefSeq" id="WP_133586095.1">
    <property type="nucleotide sequence ID" value="NZ_SNYV01000017.1"/>
</dbReference>
<dbReference type="PROSITE" id="PS51257">
    <property type="entry name" value="PROKAR_LIPOPROTEIN"/>
    <property type="match status" value="1"/>
</dbReference>
<dbReference type="EMBL" id="SNYV01000017">
    <property type="protein sequence ID" value="TDQ75328.1"/>
    <property type="molecule type" value="Genomic_DNA"/>
</dbReference>
<sequence>MKKISIIILGISCLVSLILSCSKDIGNYNYITLNNIQISDMATSYEAEYLMDTLKISPRISFSKEELDAKGLSYEWSAIPKASGIGSEKKILGLEKDLVYRVELLPATYDIYFKVKNMTNNTIYEQKAEIKVNTATYEGWMVLTEQNGKGKLGMVSLKGNGSTYTLIQNVLEKTEVREIDAPRSIQYCNSMGAWENIMIIGAQSAHRVNPAFFTWSPDQDFKYEMLDNTPDNNPAKIVTVDFFSEFLITNKGNLYFKDPIDEDIFTAPKNRDDQGKAFRAAPFVAYGSNTYSVNAVVFDTDAKRFLKLGNKATRCSTIPDGSLFSYTTNKELLHLSNSAFNNADNFAIMRDNDNQHYLYRFNIGNSNISQTYYDKIYSSEIQGATHFAVHPTLGYIFFAKGGAIYEYDMNLRMAKKMADYGNKKVTLLKFNTFTSTGKYYKPAYKELDQQLIVGINAPSQSQEASASLLLYEVPTINRDLILKNQYDGFPKIIDVTYRERWN</sequence>